<dbReference type="SUPFAM" id="SSF53335">
    <property type="entry name" value="S-adenosyl-L-methionine-dependent methyltransferases"/>
    <property type="match status" value="1"/>
</dbReference>
<sequence>MAGLFVKQAAIYAEARPSYPKDWFSKLASLTAQHKLAWDAGTGNGQAAISVAEHYEQVIATDVSDAQLKRAIPHSKVRYVHTPLSTPETDLASVSGGEGSVDLVTVAQAVHWFDLPSFYSLVNRVLRKPGGVIAVWGYNYRISPIEDVMKRFLDTTLPYWDPRARYVIDGYKNLPFPFKSIGLGSEGDPLELDMGQDLSFDAFLGVLKSWSAVTTAKERGVDLLSEEVVKELETAWGGSSLVRRVTYKAFMLAGTPMMED</sequence>
<dbReference type="KEGG" id="egu:105050605"/>
<dbReference type="Gene3D" id="3.40.50.150">
    <property type="entry name" value="Vaccinia Virus protein VP39"/>
    <property type="match status" value="1"/>
</dbReference>
<dbReference type="GeneID" id="105050605"/>
<name>A0A6I9RVQ7_ELAGV</name>
<keyword evidence="3" id="KW-0808">Transferase</keyword>
<dbReference type="PANTHER" id="PTHR44575">
    <property type="entry name" value="OS01G0589200 PROTEIN"/>
    <property type="match status" value="1"/>
</dbReference>
<accession>A0A6I9RVQ7</accession>
<proteinExistence type="predicted"/>
<evidence type="ECO:0000313" key="2">
    <source>
        <dbReference type="Proteomes" id="UP000504607"/>
    </source>
</evidence>
<keyword evidence="3" id="KW-0489">Methyltransferase</keyword>
<dbReference type="InterPro" id="IPR029063">
    <property type="entry name" value="SAM-dependent_MTases_sf"/>
</dbReference>
<evidence type="ECO:0000313" key="3">
    <source>
        <dbReference type="RefSeq" id="XP_010929024.1"/>
    </source>
</evidence>
<reference evidence="3" key="1">
    <citation type="submission" date="2025-08" db="UniProtKB">
        <authorList>
            <consortium name="RefSeq"/>
        </authorList>
    </citation>
    <scope>IDENTIFICATION</scope>
</reference>
<dbReference type="AlphaFoldDB" id="A0A6I9RVQ7"/>
<dbReference type="Pfam" id="PF08241">
    <property type="entry name" value="Methyltransf_11"/>
    <property type="match status" value="1"/>
</dbReference>
<dbReference type="InterPro" id="IPR013216">
    <property type="entry name" value="Methyltransf_11"/>
</dbReference>
<evidence type="ECO:0000259" key="1">
    <source>
        <dbReference type="Pfam" id="PF08241"/>
    </source>
</evidence>
<protein>
    <submittedName>
        <fullName evidence="3">Methyltransferase DDB_G0268948 isoform X1</fullName>
    </submittedName>
</protein>
<gene>
    <name evidence="3" type="primary">LOC105050605</name>
</gene>
<organism evidence="2 3">
    <name type="scientific">Elaeis guineensis var. tenera</name>
    <name type="common">Oil palm</name>
    <dbReference type="NCBI Taxonomy" id="51953"/>
    <lineage>
        <taxon>Eukaryota</taxon>
        <taxon>Viridiplantae</taxon>
        <taxon>Streptophyta</taxon>
        <taxon>Embryophyta</taxon>
        <taxon>Tracheophyta</taxon>
        <taxon>Spermatophyta</taxon>
        <taxon>Magnoliopsida</taxon>
        <taxon>Liliopsida</taxon>
        <taxon>Arecaceae</taxon>
        <taxon>Arecoideae</taxon>
        <taxon>Cocoseae</taxon>
        <taxon>Elaeidinae</taxon>
        <taxon>Elaeis</taxon>
    </lineage>
</organism>
<dbReference type="OrthoDB" id="10027013at2759"/>
<dbReference type="Proteomes" id="UP000504607">
    <property type="component" value="Chromosome 1"/>
</dbReference>
<dbReference type="GO" id="GO:0008757">
    <property type="term" value="F:S-adenosylmethionine-dependent methyltransferase activity"/>
    <property type="evidence" value="ECO:0007669"/>
    <property type="project" value="InterPro"/>
</dbReference>
<dbReference type="RefSeq" id="XP_010929024.1">
    <property type="nucleotide sequence ID" value="XM_010930722.3"/>
</dbReference>
<dbReference type="CDD" id="cd02440">
    <property type="entry name" value="AdoMet_MTases"/>
    <property type="match status" value="1"/>
</dbReference>
<dbReference type="GO" id="GO:0032259">
    <property type="term" value="P:methylation"/>
    <property type="evidence" value="ECO:0007669"/>
    <property type="project" value="UniProtKB-KW"/>
</dbReference>
<dbReference type="PANTHER" id="PTHR44575:SF2">
    <property type="entry name" value="OS01G0589200 PROTEIN"/>
    <property type="match status" value="1"/>
</dbReference>
<feature type="domain" description="Methyltransferase type 11" evidence="1">
    <location>
        <begin position="39"/>
        <end position="134"/>
    </location>
</feature>
<dbReference type="InParanoid" id="A0A6I9RVQ7"/>
<dbReference type="FunCoup" id="A0A6I9RVQ7">
    <property type="interactions" value="7"/>
</dbReference>
<keyword evidence="2" id="KW-1185">Reference proteome</keyword>